<reference evidence="1 2" key="1">
    <citation type="journal article" date="2021" name="Commun. Biol.">
        <title>The genome of Shorea leprosula (Dipterocarpaceae) highlights the ecological relevance of drought in aseasonal tropical rainforests.</title>
        <authorList>
            <person name="Ng K.K.S."/>
            <person name="Kobayashi M.J."/>
            <person name="Fawcett J.A."/>
            <person name="Hatakeyama M."/>
            <person name="Paape T."/>
            <person name="Ng C.H."/>
            <person name="Ang C.C."/>
            <person name="Tnah L.H."/>
            <person name="Lee C.T."/>
            <person name="Nishiyama T."/>
            <person name="Sese J."/>
            <person name="O'Brien M.J."/>
            <person name="Copetti D."/>
            <person name="Mohd Noor M.I."/>
            <person name="Ong R.C."/>
            <person name="Putra M."/>
            <person name="Sireger I.Z."/>
            <person name="Indrioko S."/>
            <person name="Kosugi Y."/>
            <person name="Izuno A."/>
            <person name="Isagi Y."/>
            <person name="Lee S.L."/>
            <person name="Shimizu K.K."/>
        </authorList>
    </citation>
    <scope>NUCLEOTIDE SEQUENCE [LARGE SCALE GENOMIC DNA]</scope>
    <source>
        <strain evidence="1">214</strain>
    </source>
</reference>
<sequence>MDWFCGELPFGLKGVFSPKMDHLVLAWHSCTWCHQRHHKGESYE</sequence>
<organism evidence="1 2">
    <name type="scientific">Rubroshorea leprosula</name>
    <dbReference type="NCBI Taxonomy" id="152421"/>
    <lineage>
        <taxon>Eukaryota</taxon>
        <taxon>Viridiplantae</taxon>
        <taxon>Streptophyta</taxon>
        <taxon>Embryophyta</taxon>
        <taxon>Tracheophyta</taxon>
        <taxon>Spermatophyta</taxon>
        <taxon>Magnoliopsida</taxon>
        <taxon>eudicotyledons</taxon>
        <taxon>Gunneridae</taxon>
        <taxon>Pentapetalae</taxon>
        <taxon>rosids</taxon>
        <taxon>malvids</taxon>
        <taxon>Malvales</taxon>
        <taxon>Dipterocarpaceae</taxon>
        <taxon>Rubroshorea</taxon>
    </lineage>
</organism>
<dbReference type="AlphaFoldDB" id="A0AAV5I5G8"/>
<evidence type="ECO:0000313" key="2">
    <source>
        <dbReference type="Proteomes" id="UP001054252"/>
    </source>
</evidence>
<dbReference type="EMBL" id="BPVZ01000006">
    <property type="protein sequence ID" value="GKU92560.1"/>
    <property type="molecule type" value="Genomic_DNA"/>
</dbReference>
<name>A0AAV5I5G8_9ROSI</name>
<proteinExistence type="predicted"/>
<keyword evidence="2" id="KW-1185">Reference proteome</keyword>
<comment type="caution">
    <text evidence="1">The sequence shown here is derived from an EMBL/GenBank/DDBJ whole genome shotgun (WGS) entry which is preliminary data.</text>
</comment>
<evidence type="ECO:0000313" key="1">
    <source>
        <dbReference type="EMBL" id="GKU92560.1"/>
    </source>
</evidence>
<protein>
    <submittedName>
        <fullName evidence="1">Uncharacterized protein</fullName>
    </submittedName>
</protein>
<dbReference type="Proteomes" id="UP001054252">
    <property type="component" value="Unassembled WGS sequence"/>
</dbReference>
<gene>
    <name evidence="1" type="ORF">SLEP1_g6271</name>
</gene>
<accession>A0AAV5I5G8</accession>